<feature type="transmembrane region" description="Helical" evidence="12">
    <location>
        <begin position="183"/>
        <end position="206"/>
    </location>
</feature>
<feature type="transmembrane region" description="Helical" evidence="12">
    <location>
        <begin position="406"/>
        <end position="424"/>
    </location>
</feature>
<keyword evidence="8 12" id="KW-0249">Electron transport</keyword>
<feature type="transmembrane region" description="Helical" evidence="12">
    <location>
        <begin position="218"/>
        <end position="236"/>
    </location>
</feature>
<protein>
    <submittedName>
        <fullName evidence="13">Cytochrome ubiquinol oxidase subunit I</fullName>
    </submittedName>
</protein>
<accession>A0ABP7WNW1</accession>
<keyword evidence="6 12" id="KW-0812">Transmembrane</keyword>
<reference evidence="14" key="1">
    <citation type="journal article" date="2019" name="Int. J. Syst. Evol. Microbiol.">
        <title>The Global Catalogue of Microorganisms (GCM) 10K type strain sequencing project: providing services to taxonomists for standard genome sequencing and annotation.</title>
        <authorList>
            <consortium name="The Broad Institute Genomics Platform"/>
            <consortium name="The Broad Institute Genome Sequencing Center for Infectious Disease"/>
            <person name="Wu L."/>
            <person name="Ma J."/>
        </authorList>
    </citation>
    <scope>NUCLEOTIDE SEQUENCE [LARGE SCALE GENOMIC DNA]</scope>
    <source>
        <strain evidence="14">JCM 17304</strain>
    </source>
</reference>
<feature type="transmembrane region" description="Helical" evidence="12">
    <location>
        <begin position="20"/>
        <end position="39"/>
    </location>
</feature>
<evidence type="ECO:0000256" key="5">
    <source>
        <dbReference type="ARBA" id="ARBA00022617"/>
    </source>
</evidence>
<evidence type="ECO:0000256" key="8">
    <source>
        <dbReference type="ARBA" id="ARBA00022982"/>
    </source>
</evidence>
<dbReference type="PIRSF" id="PIRSF006446">
    <property type="entry name" value="Cyt_quinol_oxidase_1"/>
    <property type="match status" value="1"/>
</dbReference>
<evidence type="ECO:0000256" key="2">
    <source>
        <dbReference type="ARBA" id="ARBA00009819"/>
    </source>
</evidence>
<keyword evidence="4 12" id="KW-1003">Cell membrane</keyword>
<comment type="caution">
    <text evidence="13">The sequence shown here is derived from an EMBL/GenBank/DDBJ whole genome shotgun (WGS) entry which is preliminary data.</text>
</comment>
<organism evidence="13 14">
    <name type="scientific">Zhongshania borealis</name>
    <dbReference type="NCBI Taxonomy" id="889488"/>
    <lineage>
        <taxon>Bacteria</taxon>
        <taxon>Pseudomonadati</taxon>
        <taxon>Pseudomonadota</taxon>
        <taxon>Gammaproteobacteria</taxon>
        <taxon>Cellvibrionales</taxon>
        <taxon>Spongiibacteraceae</taxon>
        <taxon>Zhongshania</taxon>
    </lineage>
</organism>
<evidence type="ECO:0000313" key="13">
    <source>
        <dbReference type="EMBL" id="GAA4093258.1"/>
    </source>
</evidence>
<feature type="transmembrane region" description="Helical" evidence="12">
    <location>
        <begin position="96"/>
        <end position="116"/>
    </location>
</feature>
<feature type="transmembrane region" description="Helical" evidence="12">
    <location>
        <begin position="317"/>
        <end position="341"/>
    </location>
</feature>
<dbReference type="PANTHER" id="PTHR30365">
    <property type="entry name" value="CYTOCHROME D UBIQUINOL OXIDASE"/>
    <property type="match status" value="1"/>
</dbReference>
<proteinExistence type="inferred from homology"/>
<evidence type="ECO:0000256" key="11">
    <source>
        <dbReference type="ARBA" id="ARBA00023136"/>
    </source>
</evidence>
<evidence type="ECO:0000256" key="9">
    <source>
        <dbReference type="ARBA" id="ARBA00022989"/>
    </source>
</evidence>
<keyword evidence="11 12" id="KW-0472">Membrane</keyword>
<dbReference type="Proteomes" id="UP001500392">
    <property type="component" value="Unassembled WGS sequence"/>
</dbReference>
<name>A0ABP7WNW1_9GAMM</name>
<feature type="transmembrane region" description="Helical" evidence="12">
    <location>
        <begin position="51"/>
        <end position="76"/>
    </location>
</feature>
<gene>
    <name evidence="13" type="ORF">GCM10022414_16250</name>
</gene>
<keyword evidence="14" id="KW-1185">Reference proteome</keyword>
<evidence type="ECO:0000256" key="7">
    <source>
        <dbReference type="ARBA" id="ARBA00022723"/>
    </source>
</evidence>
<keyword evidence="9 12" id="KW-1133">Transmembrane helix</keyword>
<evidence type="ECO:0000256" key="6">
    <source>
        <dbReference type="ARBA" id="ARBA00022692"/>
    </source>
</evidence>
<comment type="subcellular location">
    <subcellularLocation>
        <location evidence="12">Cell inner membrane</location>
    </subcellularLocation>
    <subcellularLocation>
        <location evidence="1">Cell membrane</location>
        <topology evidence="1">Multi-pass membrane protein</topology>
    </subcellularLocation>
</comment>
<evidence type="ECO:0000313" key="14">
    <source>
        <dbReference type="Proteomes" id="UP001500392"/>
    </source>
</evidence>
<keyword evidence="7 12" id="KW-0479">Metal-binding</keyword>
<sequence>MDFDPFVLARIQFATNISFHILFPAISIGLAWILLFFRLRFTQTGDKAWEYAYLFWVKIFALTFAMGVVSGITMSFQFGTNWPGFMEKAGNVAGPLLGYEVLSAFFLEASFLGIMLFGKDRVSNRMHLISSFLVAFGTTLSAFWILSLNSWMQTPTGYYLEDGVVMVDSWMEVIFNPSFPYRFFHMLIACMLTSAFVVAGVSAWRALRNVDGPATWKVMKTGVMMAAVLAPIQILVGDFHGLNTLEHQPAKIAAMEAVWETENGAPFTIFALPDEQSKSNRYAIEVPYAASLILTHDPQGEVRGLNEFEGEHPPVAIVFWSFRVMLAVGGLMLLVSWWGAWQMRGKNIPTKPLLYALSAMTFSGWVAVLAGWYVTEIGRQPWIVSGVLKVQDVVADHSSATVGGTLVGYILLYGFLLASYIGAVRNLSRKPAASLSLNAIGTPQANNKEA</sequence>
<dbReference type="PANTHER" id="PTHR30365:SF14">
    <property type="entry name" value="CYTOCHROME BD MENAQUINOL OXIDASE SUBUNIT I-RELATED"/>
    <property type="match status" value="1"/>
</dbReference>
<keyword evidence="3 12" id="KW-0813">Transport</keyword>
<evidence type="ECO:0000256" key="3">
    <source>
        <dbReference type="ARBA" id="ARBA00022448"/>
    </source>
</evidence>
<dbReference type="RefSeq" id="WP_344934459.1">
    <property type="nucleotide sequence ID" value="NZ_BAABDM010000002.1"/>
</dbReference>
<feature type="transmembrane region" description="Helical" evidence="12">
    <location>
        <begin position="128"/>
        <end position="146"/>
    </location>
</feature>
<keyword evidence="10 12" id="KW-0408">Iron</keyword>
<evidence type="ECO:0000256" key="1">
    <source>
        <dbReference type="ARBA" id="ARBA00004651"/>
    </source>
</evidence>
<feature type="transmembrane region" description="Helical" evidence="12">
    <location>
        <begin position="353"/>
        <end position="374"/>
    </location>
</feature>
<keyword evidence="5 12" id="KW-0349">Heme</keyword>
<evidence type="ECO:0000256" key="12">
    <source>
        <dbReference type="PIRNR" id="PIRNR006446"/>
    </source>
</evidence>
<dbReference type="EMBL" id="BAABDM010000002">
    <property type="protein sequence ID" value="GAA4093258.1"/>
    <property type="molecule type" value="Genomic_DNA"/>
</dbReference>
<comment type="similarity">
    <text evidence="2 12">Belongs to the cytochrome ubiquinol oxidase subunit 1 family.</text>
</comment>
<evidence type="ECO:0000256" key="4">
    <source>
        <dbReference type="ARBA" id="ARBA00022475"/>
    </source>
</evidence>
<dbReference type="Pfam" id="PF01654">
    <property type="entry name" value="Cyt_bd_oxida_I"/>
    <property type="match status" value="1"/>
</dbReference>
<dbReference type="InterPro" id="IPR002585">
    <property type="entry name" value="Cyt-d_ubiquinol_oxidase_su_1"/>
</dbReference>
<evidence type="ECO:0000256" key="10">
    <source>
        <dbReference type="ARBA" id="ARBA00023004"/>
    </source>
</evidence>